<dbReference type="EMBL" id="JBHRSS010000003">
    <property type="protein sequence ID" value="MFC3104186.1"/>
    <property type="molecule type" value="Genomic_DNA"/>
</dbReference>
<evidence type="ECO:0000256" key="6">
    <source>
        <dbReference type="HAMAP-Rule" id="MF_00416"/>
    </source>
</evidence>
<comment type="similarity">
    <text evidence="3 6">Belongs to the FlgI family.</text>
</comment>
<evidence type="ECO:0000313" key="8">
    <source>
        <dbReference type="Proteomes" id="UP001595462"/>
    </source>
</evidence>
<feature type="signal peptide" evidence="6">
    <location>
        <begin position="1"/>
        <end position="32"/>
    </location>
</feature>
<organism evidence="7 8">
    <name type="scientific">Salinisphaera aquimarina</name>
    <dbReference type="NCBI Taxonomy" id="2094031"/>
    <lineage>
        <taxon>Bacteria</taxon>
        <taxon>Pseudomonadati</taxon>
        <taxon>Pseudomonadota</taxon>
        <taxon>Gammaproteobacteria</taxon>
        <taxon>Salinisphaerales</taxon>
        <taxon>Salinisphaeraceae</taxon>
        <taxon>Salinisphaera</taxon>
    </lineage>
</organism>
<dbReference type="HAMAP" id="MF_00416">
    <property type="entry name" value="FlgI"/>
    <property type="match status" value="1"/>
</dbReference>
<keyword evidence="7" id="KW-0966">Cell projection</keyword>
<evidence type="ECO:0000256" key="3">
    <source>
        <dbReference type="ARBA" id="ARBA00008994"/>
    </source>
</evidence>
<keyword evidence="4 6" id="KW-0732">Signal</keyword>
<comment type="subunit">
    <text evidence="6">The basal body constitutes a major portion of the flagellar organelle and consists of four rings (L,P,S, and M) mounted on a central rod.</text>
</comment>
<reference evidence="8" key="1">
    <citation type="journal article" date="2019" name="Int. J. Syst. Evol. Microbiol.">
        <title>The Global Catalogue of Microorganisms (GCM) 10K type strain sequencing project: providing services to taxonomists for standard genome sequencing and annotation.</title>
        <authorList>
            <consortium name="The Broad Institute Genomics Platform"/>
            <consortium name="The Broad Institute Genome Sequencing Center for Infectious Disease"/>
            <person name="Wu L."/>
            <person name="Ma J."/>
        </authorList>
    </citation>
    <scope>NUCLEOTIDE SEQUENCE [LARGE SCALE GENOMIC DNA]</scope>
    <source>
        <strain evidence="8">KCTC 52640</strain>
    </source>
</reference>
<gene>
    <name evidence="6" type="primary">flgI</name>
    <name evidence="7" type="ORF">ACFOSU_09795</name>
</gene>
<dbReference type="PANTHER" id="PTHR30381:SF0">
    <property type="entry name" value="FLAGELLAR P-RING PROTEIN"/>
    <property type="match status" value="1"/>
</dbReference>
<keyword evidence="7" id="KW-0969">Cilium</keyword>
<dbReference type="Proteomes" id="UP001595462">
    <property type="component" value="Unassembled WGS sequence"/>
</dbReference>
<evidence type="ECO:0000256" key="2">
    <source>
        <dbReference type="ARBA" id="ARBA00004117"/>
    </source>
</evidence>
<dbReference type="RefSeq" id="WP_380688925.1">
    <property type="nucleotide sequence ID" value="NZ_JBHRSS010000003.1"/>
</dbReference>
<keyword evidence="5 6" id="KW-0975">Bacterial flagellum</keyword>
<proteinExistence type="inferred from homology"/>
<keyword evidence="7" id="KW-0282">Flagellum</keyword>
<sequence length="377" mass="38565" precursor="true">MASSVSRSWPRRAGVMLAALLASVVIVGSAQAARLQDIATLQGVRSNPLVGYGLIVGLGNTGDQTTQTPFTGQALKNMLTQLGVTMPTGTNMQLKNVAAVMVTASLPPFAGPGQELDVTVSSIGNAKSLRGGTLLMTPLKGADGQIYALAQGNVLAPGISAGAAGSSVQVNQTAAARIPNGAVIERTVPTELASNGKIELELKEANFDTALRAMNAVNQAFGRNVASARNSRTITLQVPRDESAKVAFLARVQNIDVTPGRARPRVVVNSRTGSVVMNTTVTLAQAAVAHGNLSVVIDSNPIVSQPNALSGGQTAVVPNADVTVQEGSGALNMVRASATLRDVVNALNQLGATPTDLMAILEALKAAGALNADLEII</sequence>
<evidence type="ECO:0000256" key="5">
    <source>
        <dbReference type="ARBA" id="ARBA00023143"/>
    </source>
</evidence>
<comment type="subcellular location">
    <subcellularLocation>
        <location evidence="2 6">Bacterial flagellum basal body</location>
    </subcellularLocation>
</comment>
<dbReference type="NCBIfam" id="NF003676">
    <property type="entry name" value="PRK05303.1"/>
    <property type="match status" value="1"/>
</dbReference>
<comment type="function">
    <text evidence="1 6">Assembles around the rod to form the L-ring and probably protects the motor/basal body from shearing forces during rotation.</text>
</comment>
<dbReference type="Pfam" id="PF02119">
    <property type="entry name" value="FlgI"/>
    <property type="match status" value="1"/>
</dbReference>
<dbReference type="PRINTS" id="PR01010">
    <property type="entry name" value="FLGPRINGFLGI"/>
</dbReference>
<evidence type="ECO:0000313" key="7">
    <source>
        <dbReference type="EMBL" id="MFC3104186.1"/>
    </source>
</evidence>
<evidence type="ECO:0000256" key="1">
    <source>
        <dbReference type="ARBA" id="ARBA00002591"/>
    </source>
</evidence>
<dbReference type="PANTHER" id="PTHR30381">
    <property type="entry name" value="FLAGELLAR P-RING PERIPLASMIC PROTEIN FLGI"/>
    <property type="match status" value="1"/>
</dbReference>
<accession>A0ABV7EQG2</accession>
<feature type="chain" id="PRO_5044947372" description="Flagellar P-ring protein" evidence="6">
    <location>
        <begin position="33"/>
        <end position="377"/>
    </location>
</feature>
<dbReference type="InterPro" id="IPR001782">
    <property type="entry name" value="Flag_FlgI"/>
</dbReference>
<name>A0ABV7EQG2_9GAMM</name>
<comment type="caution">
    <text evidence="7">The sequence shown here is derived from an EMBL/GenBank/DDBJ whole genome shotgun (WGS) entry which is preliminary data.</text>
</comment>
<evidence type="ECO:0000256" key="4">
    <source>
        <dbReference type="ARBA" id="ARBA00022729"/>
    </source>
</evidence>
<protein>
    <recommendedName>
        <fullName evidence="6">Flagellar P-ring protein</fullName>
    </recommendedName>
    <alternativeName>
        <fullName evidence="6">Basal body P-ring protein</fullName>
    </alternativeName>
</protein>
<keyword evidence="8" id="KW-1185">Reference proteome</keyword>